<accession>A0ABT4SL56</accession>
<feature type="region of interest" description="Disordered" evidence="1">
    <location>
        <begin position="31"/>
        <end position="66"/>
    </location>
</feature>
<feature type="region of interest" description="Disordered" evidence="1">
    <location>
        <begin position="245"/>
        <end position="293"/>
    </location>
</feature>
<comment type="caution">
    <text evidence="3">The sequence shown here is derived from an EMBL/GenBank/DDBJ whole genome shotgun (WGS) entry which is preliminary data.</text>
</comment>
<proteinExistence type="predicted"/>
<name>A0ABT4SL56_9ACTN</name>
<keyword evidence="4" id="KW-1185">Reference proteome</keyword>
<dbReference type="PROSITE" id="PS51257">
    <property type="entry name" value="PROKAR_LIPOPROTEIN"/>
    <property type="match status" value="1"/>
</dbReference>
<dbReference type="Gene3D" id="2.70.70.10">
    <property type="entry name" value="Glucose Permease (Domain IIA)"/>
    <property type="match status" value="1"/>
</dbReference>
<feature type="domain" description="M23ase beta-sheet core" evidence="2">
    <location>
        <begin position="98"/>
        <end position="194"/>
    </location>
</feature>
<dbReference type="Pfam" id="PF01551">
    <property type="entry name" value="Peptidase_M23"/>
    <property type="match status" value="1"/>
</dbReference>
<dbReference type="RefSeq" id="WP_270158849.1">
    <property type="nucleotide sequence ID" value="NZ_JAPNNL010000189.1"/>
</dbReference>
<evidence type="ECO:0000259" key="2">
    <source>
        <dbReference type="Pfam" id="PF01551"/>
    </source>
</evidence>
<sequence>MRAGRIGLVTASTGVVLLVGGCSQPAGIAGVRTAATPGPSSPTPAPASQGPAEAPDGGEPVRVPPPKLSDHTYTFPVEGCEVSYQRKLLVLPKTTIWARRGCAFVAPVDGVVHEVNTVNRWAPSTDVGAHREGRFVTIAGDDGVLYLGGHLDSVAASVKPGVRVKAGRVLGRIGTSGNARDTGPNLYFAISWKTDPPLWWVRRGMVEPWDYLDAWKTGNRTFSPRKETLALRRELGETPPCRVLCGARQPSSAPSKTPTPTPTRKRTRATPTPEFAITLSPTESVGVLGGGTP</sequence>
<evidence type="ECO:0000313" key="4">
    <source>
        <dbReference type="Proteomes" id="UP001144036"/>
    </source>
</evidence>
<evidence type="ECO:0000313" key="3">
    <source>
        <dbReference type="EMBL" id="MDA0637927.1"/>
    </source>
</evidence>
<organism evidence="3 4">
    <name type="scientific">Nonomuraea corallina</name>
    <dbReference type="NCBI Taxonomy" id="2989783"/>
    <lineage>
        <taxon>Bacteria</taxon>
        <taxon>Bacillati</taxon>
        <taxon>Actinomycetota</taxon>
        <taxon>Actinomycetes</taxon>
        <taxon>Streptosporangiales</taxon>
        <taxon>Streptosporangiaceae</taxon>
        <taxon>Nonomuraea</taxon>
    </lineage>
</organism>
<dbReference type="InterPro" id="IPR011055">
    <property type="entry name" value="Dup_hybrid_motif"/>
</dbReference>
<dbReference type="EMBL" id="JAPNNL010000189">
    <property type="protein sequence ID" value="MDA0637927.1"/>
    <property type="molecule type" value="Genomic_DNA"/>
</dbReference>
<dbReference type="Proteomes" id="UP001144036">
    <property type="component" value="Unassembled WGS sequence"/>
</dbReference>
<gene>
    <name evidence="3" type="ORF">OUY22_31345</name>
</gene>
<protein>
    <submittedName>
        <fullName evidence="3">Peptidoglycan DD-metalloendopeptidase family protein</fullName>
    </submittedName>
</protein>
<dbReference type="CDD" id="cd12797">
    <property type="entry name" value="M23_peptidase"/>
    <property type="match status" value="1"/>
</dbReference>
<dbReference type="SUPFAM" id="SSF51261">
    <property type="entry name" value="Duplicated hybrid motif"/>
    <property type="match status" value="1"/>
</dbReference>
<reference evidence="3" key="1">
    <citation type="submission" date="2022-11" db="EMBL/GenBank/DDBJ databases">
        <title>Nonomuraea corallina sp. nov., a new species of the genus Nonomuraea isolated from sea side sediment in Thai sea.</title>
        <authorList>
            <person name="Ngamcharungchit C."/>
            <person name="Matsumoto A."/>
            <person name="Suriyachadkun C."/>
            <person name="Panbangred W."/>
            <person name="Inahashi Y."/>
            <person name="Intra B."/>
        </authorList>
    </citation>
    <scope>NUCLEOTIDE SEQUENCE</scope>
    <source>
        <strain evidence="3">MCN248</strain>
    </source>
</reference>
<dbReference type="InterPro" id="IPR016047">
    <property type="entry name" value="M23ase_b-sheet_dom"/>
</dbReference>
<evidence type="ECO:0000256" key="1">
    <source>
        <dbReference type="SAM" id="MobiDB-lite"/>
    </source>
</evidence>